<keyword evidence="3" id="KW-1185">Reference proteome</keyword>
<reference evidence="2 3" key="4">
    <citation type="journal article" date="2010" name="Environ. Microbiol.">
        <title>The bacterial genus Collimonas: mycophagy, weathering and other adaptive solutions to life in oligotrophic soil environments.</title>
        <authorList>
            <person name="Leveau J.H."/>
            <person name="Uroz S."/>
            <person name="de Boer W."/>
        </authorList>
    </citation>
    <scope>NUCLEOTIDE SEQUENCE [LARGE SCALE GENOMIC DNA]</scope>
    <source>
        <strain evidence="2 3">Ter331</strain>
    </source>
</reference>
<reference evidence="2 3" key="2">
    <citation type="journal article" date="2006" name="J. Microbiol. Methods">
        <title>Genomic flank-sequencing of plasposon insertion sites for rapid identification of functional genes.</title>
        <authorList>
            <person name="Leveau J.H."/>
            <person name="Gerards S."/>
            <person name="Fritsche K."/>
            <person name="Zondag G."/>
            <person name="van Veen J.A."/>
        </authorList>
    </citation>
    <scope>NUCLEOTIDE SEQUENCE [LARGE SCALE GENOMIC DNA]</scope>
    <source>
        <strain evidence="2 3">Ter331</strain>
    </source>
</reference>
<evidence type="ECO:0000259" key="1">
    <source>
        <dbReference type="Pfam" id="PF09917"/>
    </source>
</evidence>
<feature type="domain" description="DUF2147" evidence="1">
    <location>
        <begin position="48"/>
        <end position="166"/>
    </location>
</feature>
<evidence type="ECO:0000313" key="3">
    <source>
        <dbReference type="Proteomes" id="UP000008392"/>
    </source>
</evidence>
<protein>
    <recommendedName>
        <fullName evidence="1">DUF2147 domain-containing protein</fullName>
    </recommendedName>
</protein>
<reference evidence="3" key="6">
    <citation type="submission" date="2011-05" db="EMBL/GenBank/DDBJ databases">
        <title>Complete sequence of Collimonas fungivorans Ter331.</title>
        <authorList>
            <person name="Leveau J.H."/>
        </authorList>
    </citation>
    <scope>NUCLEOTIDE SEQUENCE [LARGE SCALE GENOMIC DNA]</scope>
    <source>
        <strain evidence="3">Ter331</strain>
    </source>
</reference>
<evidence type="ECO:0000313" key="2">
    <source>
        <dbReference type="EMBL" id="AEK60547.1"/>
    </source>
</evidence>
<gene>
    <name evidence="2" type="ordered locus">CFU_0713</name>
</gene>
<dbReference type="KEGG" id="cfu:CFU_0713"/>
<organism evidence="2 3">
    <name type="scientific">Collimonas fungivorans (strain Ter331)</name>
    <dbReference type="NCBI Taxonomy" id="1005048"/>
    <lineage>
        <taxon>Bacteria</taxon>
        <taxon>Pseudomonadati</taxon>
        <taxon>Pseudomonadota</taxon>
        <taxon>Betaproteobacteria</taxon>
        <taxon>Burkholderiales</taxon>
        <taxon>Oxalobacteraceae</taxon>
        <taxon>Collimonas</taxon>
    </lineage>
</organism>
<dbReference type="Gene3D" id="2.40.128.520">
    <property type="match status" value="1"/>
</dbReference>
<dbReference type="PANTHER" id="PTHR36919">
    <property type="entry name" value="BLR1215 PROTEIN"/>
    <property type="match status" value="1"/>
</dbReference>
<accession>G0AF20</accession>
<dbReference type="InterPro" id="IPR019223">
    <property type="entry name" value="DUF2147"/>
</dbReference>
<dbReference type="PANTHER" id="PTHR36919:SF3">
    <property type="entry name" value="BLL5882 PROTEIN"/>
    <property type="match status" value="1"/>
</dbReference>
<dbReference type="Pfam" id="PF09917">
    <property type="entry name" value="DUF2147"/>
    <property type="match status" value="1"/>
</dbReference>
<dbReference type="Proteomes" id="UP000008392">
    <property type="component" value="Chromosome"/>
</dbReference>
<proteinExistence type="predicted"/>
<dbReference type="HOGENOM" id="CLU_108869_0_1_4"/>
<dbReference type="AlphaFoldDB" id="G0AF20"/>
<reference evidence="2 3" key="5">
    <citation type="journal article" date="2011" name="ISME J.">
        <title>Dual transcriptional profiling of a bacterial/fungal confrontation: Collimonas fungivorans versus Aspergillus niger.</title>
        <authorList>
            <person name="Mela F."/>
            <person name="Fritsche K."/>
            <person name="de Boer W."/>
            <person name="van Veen J.A."/>
            <person name="de Graaff L.H."/>
            <person name="van den Berg M."/>
            <person name="Leveau J.H."/>
        </authorList>
    </citation>
    <scope>NUCLEOTIDE SEQUENCE [LARGE SCALE GENOMIC DNA]</scope>
    <source>
        <strain evidence="2 3">Ter331</strain>
    </source>
</reference>
<name>G0AF20_COLFT</name>
<sequence>MIAPACSNAAGAIETGDKNMKKLLMTAVASTALLAFGAFAQDTSSAVGLWKNIDDHTGKPKALIRISEANGELRGKIEKLLRDPSQDQNPKCVKCQGELKDQPILGMTIINGMKKDGNEYNGGTILDPDNGKVYKSKMSLADDGKKLNVRGYIGVPMLGRTQTWLREE</sequence>
<dbReference type="eggNOG" id="COG4731">
    <property type="taxonomic scope" value="Bacteria"/>
</dbReference>
<reference evidence="2 3" key="3">
    <citation type="journal article" date="2008" name="FEMS Microbiol. Ecol.">
        <title>Identification and characterization of genes underlying chitinolysis in Collimonas fungivorans Ter331.</title>
        <authorList>
            <person name="Fritsche K."/>
            <person name="de Boer W."/>
            <person name="Gerards S."/>
            <person name="van den Berg M."/>
            <person name="van Veen J.A."/>
            <person name="Leveau J.H."/>
        </authorList>
    </citation>
    <scope>NUCLEOTIDE SEQUENCE [LARGE SCALE GENOMIC DNA]</scope>
    <source>
        <strain evidence="2 3">Ter331</strain>
    </source>
</reference>
<dbReference type="EMBL" id="CP002745">
    <property type="protein sequence ID" value="AEK60547.1"/>
    <property type="molecule type" value="Genomic_DNA"/>
</dbReference>
<reference evidence="2 3" key="1">
    <citation type="journal article" date="2004" name="Environ. Microbiol.">
        <title>Phylogeny-function analysis of (meta)genomic libraries: screening for expression of ribosomal RNA genes by large-insert library fluorescent in situ hybridization (LIL-FISH).</title>
        <authorList>
            <person name="Leveau J.H."/>
            <person name="Gerards S."/>
            <person name="de Boer W."/>
            <person name="van Veen J.A."/>
        </authorList>
    </citation>
    <scope>NUCLEOTIDE SEQUENCE [LARGE SCALE GENOMIC DNA]</scope>
    <source>
        <strain evidence="2 3">Ter331</strain>
    </source>
</reference>